<dbReference type="SUPFAM" id="SSF52540">
    <property type="entry name" value="P-loop containing nucleoside triphosphate hydrolases"/>
    <property type="match status" value="1"/>
</dbReference>
<keyword evidence="3 5" id="KW-1133">Transmembrane helix</keyword>
<feature type="transmembrane region" description="Helical" evidence="5">
    <location>
        <begin position="12"/>
        <end position="33"/>
    </location>
</feature>
<comment type="subcellular location">
    <subcellularLocation>
        <location evidence="1">Membrane</location>
        <topology evidence="1">Multi-pass membrane protein</topology>
    </subcellularLocation>
</comment>
<keyword evidence="8" id="KW-1185">Reference proteome</keyword>
<accession>M2X8J4</accession>
<dbReference type="EMBL" id="KB454484">
    <property type="protein sequence ID" value="EME32880.1"/>
    <property type="molecule type" value="Genomic_DNA"/>
</dbReference>
<reference evidence="8" key="1">
    <citation type="journal article" date="2013" name="Science">
        <title>Gene transfer from bacteria and archaea facilitated evolution of an extremophilic eukaryote.</title>
        <authorList>
            <person name="Schonknecht G."/>
            <person name="Chen W.H."/>
            <person name="Ternes C.M."/>
            <person name="Barbier G.G."/>
            <person name="Shrestha R.P."/>
            <person name="Stanke M."/>
            <person name="Brautigam A."/>
            <person name="Baker B.J."/>
            <person name="Banfield J.F."/>
            <person name="Garavito R.M."/>
            <person name="Carr K."/>
            <person name="Wilkerson C."/>
            <person name="Rensing S.A."/>
            <person name="Gagneul D."/>
            <person name="Dickenson N.E."/>
            <person name="Oesterhelt C."/>
            <person name="Lercher M.J."/>
            <person name="Weber A.P."/>
        </authorList>
    </citation>
    <scope>NUCLEOTIDE SEQUENCE [LARGE SCALE GENOMIC DNA]</scope>
    <source>
        <strain evidence="8">074W</strain>
    </source>
</reference>
<dbReference type="RefSeq" id="XP_005709400.1">
    <property type="nucleotide sequence ID" value="XM_005709343.1"/>
</dbReference>
<dbReference type="InterPro" id="IPR050186">
    <property type="entry name" value="TPT_transporter"/>
</dbReference>
<gene>
    <name evidence="7" type="ORF">Gasu_02300</name>
</gene>
<feature type="transmembrane region" description="Helical" evidence="5">
    <location>
        <begin position="78"/>
        <end position="95"/>
    </location>
</feature>
<dbReference type="Gene3D" id="3.40.50.300">
    <property type="entry name" value="P-loop containing nucleotide triphosphate hydrolases"/>
    <property type="match status" value="1"/>
</dbReference>
<name>M2X8J4_GALSU</name>
<feature type="transmembrane region" description="Helical" evidence="5">
    <location>
        <begin position="134"/>
        <end position="150"/>
    </location>
</feature>
<proteinExistence type="predicted"/>
<feature type="transmembrane region" description="Helical" evidence="5">
    <location>
        <begin position="228"/>
        <end position="247"/>
    </location>
</feature>
<feature type="transmembrane region" description="Helical" evidence="5">
    <location>
        <begin position="283"/>
        <end position="302"/>
    </location>
</feature>
<dbReference type="Gramene" id="EME32880">
    <property type="protein sequence ID" value="EME32880"/>
    <property type="gene ID" value="Gasu_02300"/>
</dbReference>
<dbReference type="GO" id="GO:0016020">
    <property type="term" value="C:membrane"/>
    <property type="evidence" value="ECO:0007669"/>
    <property type="project" value="UniProtKB-SubCell"/>
</dbReference>
<dbReference type="PANTHER" id="PTHR11132">
    <property type="entry name" value="SOLUTE CARRIER FAMILY 35"/>
    <property type="match status" value="1"/>
</dbReference>
<dbReference type="Proteomes" id="UP000030680">
    <property type="component" value="Unassembled WGS sequence"/>
</dbReference>
<dbReference type="STRING" id="130081.M2X8J4"/>
<evidence type="ECO:0000256" key="5">
    <source>
        <dbReference type="SAM" id="Phobius"/>
    </source>
</evidence>
<evidence type="ECO:0000256" key="3">
    <source>
        <dbReference type="ARBA" id="ARBA00022989"/>
    </source>
</evidence>
<dbReference type="Pfam" id="PF03151">
    <property type="entry name" value="TPT"/>
    <property type="match status" value="1"/>
</dbReference>
<evidence type="ECO:0000313" key="7">
    <source>
        <dbReference type="EMBL" id="EME32880.1"/>
    </source>
</evidence>
<dbReference type="SUPFAM" id="SSF103481">
    <property type="entry name" value="Multidrug resistance efflux transporter EmrE"/>
    <property type="match status" value="1"/>
</dbReference>
<evidence type="ECO:0000259" key="6">
    <source>
        <dbReference type="Pfam" id="PF03151"/>
    </source>
</evidence>
<dbReference type="OrthoDB" id="5547497at2759"/>
<evidence type="ECO:0000256" key="1">
    <source>
        <dbReference type="ARBA" id="ARBA00004141"/>
    </source>
</evidence>
<keyword evidence="4 5" id="KW-0472">Membrane</keyword>
<dbReference type="AlphaFoldDB" id="M2X8J4"/>
<feature type="domain" description="Sugar phosphate transporter" evidence="6">
    <location>
        <begin position="11"/>
        <end position="300"/>
    </location>
</feature>
<organism evidence="7 8">
    <name type="scientific">Galdieria sulphuraria</name>
    <name type="common">Red alga</name>
    <dbReference type="NCBI Taxonomy" id="130081"/>
    <lineage>
        <taxon>Eukaryota</taxon>
        <taxon>Rhodophyta</taxon>
        <taxon>Bangiophyceae</taxon>
        <taxon>Galdieriales</taxon>
        <taxon>Galdieriaceae</taxon>
        <taxon>Galdieria</taxon>
    </lineage>
</organism>
<dbReference type="InterPro" id="IPR037185">
    <property type="entry name" value="EmrE-like"/>
</dbReference>
<feature type="transmembrane region" description="Helical" evidence="5">
    <location>
        <begin position="45"/>
        <end position="66"/>
    </location>
</feature>
<evidence type="ECO:0000256" key="2">
    <source>
        <dbReference type="ARBA" id="ARBA00022692"/>
    </source>
</evidence>
<sequence>MFETMKKSSQVLTAVVFYWIVSISLVFINKLLFSGKSFQVNAPLFITWSQCLVTVFCCYALGGLSWTKMPQFEVHWKTCVQLLPLSFIFTLMVVFNNICLKYVEVSFYQVARSLTIIFNVALDFMLLGQQTSPAAIFCCLIVVSGFWLGNREELRWSLIGVISGVTSSFFVAMNAIYVKKMYPFVDNDPWKITLYNNVNACLLFLPFIYFSGEVNTLMSSENVSNPSFWIMLSMSGLLGILISFATATQIKYTSPLTHNVSATAKAAAQTAIALLLFQNPVTGLGLASICIVLLGSLSYSIVRRRDLIMKLRILFLGDTGVGKSVRMEKSFCNSLLDKTYYYFLHESLRPTKGFSISCIILPLSVERETMERKTIVELWEWGGFPTSTSVFQRAFRSVPFDGIVFVYDLTISSTRDSLWKYWAVQVQNSFGDVEGGIERDNRNSYSFWRESGSLKKAGETLRYLFLQILSSVLPYVNQQWKEKMETYYLYELSQQFPVAVIGKKSDIWSQRRKLKLHKSNPTHDKNIFYGPFHTEQAIVGQDRCFWNFLSAVLERKSNKINKYY</sequence>
<evidence type="ECO:0000313" key="8">
    <source>
        <dbReference type="Proteomes" id="UP000030680"/>
    </source>
</evidence>
<dbReference type="GeneID" id="17091420"/>
<dbReference type="InterPro" id="IPR027417">
    <property type="entry name" value="P-loop_NTPase"/>
</dbReference>
<dbReference type="InterPro" id="IPR004853">
    <property type="entry name" value="Sugar_P_trans_dom"/>
</dbReference>
<keyword evidence="2 5" id="KW-0812">Transmembrane</keyword>
<evidence type="ECO:0000256" key="4">
    <source>
        <dbReference type="ARBA" id="ARBA00023136"/>
    </source>
</evidence>
<feature type="transmembrane region" description="Helical" evidence="5">
    <location>
        <begin position="190"/>
        <end position="208"/>
    </location>
</feature>
<dbReference type="eggNOG" id="KOG1442">
    <property type="taxonomic scope" value="Eukaryota"/>
</dbReference>
<feature type="transmembrane region" description="Helical" evidence="5">
    <location>
        <begin position="156"/>
        <end position="178"/>
    </location>
</feature>
<protein>
    <submittedName>
        <fullName evidence="7">Sugar-phosphate:phosphate translocator, DMT family isoform 2</fullName>
    </submittedName>
</protein>